<dbReference type="AlphaFoldDB" id="A0A1G4WX47"/>
<evidence type="ECO:0000256" key="1">
    <source>
        <dbReference type="ARBA" id="ARBA00001942"/>
    </source>
</evidence>
<comment type="similarity">
    <text evidence="2">Belongs to the prokaryotic molybdopterin-containing oxidoreductase family.</text>
</comment>
<dbReference type="GO" id="GO:0030288">
    <property type="term" value="C:outer membrane-bounded periplasmic space"/>
    <property type="evidence" value="ECO:0007669"/>
    <property type="project" value="TreeGrafter"/>
</dbReference>
<evidence type="ECO:0000256" key="2">
    <source>
        <dbReference type="ARBA" id="ARBA00010312"/>
    </source>
</evidence>
<dbReference type="InterPro" id="IPR009010">
    <property type="entry name" value="Asp_de-COase-like_dom_sf"/>
</dbReference>
<feature type="domain" description="Molybdopterin oxidoreductase" evidence="6">
    <location>
        <begin position="49"/>
        <end position="508"/>
    </location>
</feature>
<dbReference type="Pfam" id="PF00384">
    <property type="entry name" value="Molybdopterin"/>
    <property type="match status" value="1"/>
</dbReference>
<dbReference type="Pfam" id="PF01568">
    <property type="entry name" value="Molydop_binding"/>
    <property type="match status" value="1"/>
</dbReference>
<dbReference type="Gene3D" id="2.40.40.20">
    <property type="match status" value="1"/>
</dbReference>
<gene>
    <name evidence="8" type="ORF">SAMN02799620_05308</name>
</gene>
<evidence type="ECO:0000256" key="3">
    <source>
        <dbReference type="ARBA" id="ARBA00022505"/>
    </source>
</evidence>
<dbReference type="STRING" id="1502745.SAMN02799620_05308"/>
<dbReference type="Gene3D" id="3.40.228.10">
    <property type="entry name" value="Dimethylsulfoxide Reductase, domain 2"/>
    <property type="match status" value="1"/>
</dbReference>
<dbReference type="RefSeq" id="WP_090363247.1">
    <property type="nucleotide sequence ID" value="NZ_FMUB01000013.1"/>
</dbReference>
<dbReference type="PANTHER" id="PTHR43742:SF10">
    <property type="entry name" value="TRIMETHYLAMINE-N-OXIDE REDUCTASE 2"/>
    <property type="match status" value="1"/>
</dbReference>
<organism evidence="8 9">
    <name type="scientific">Mycolicibacterium fluoranthenivorans</name>
    <dbReference type="NCBI Taxonomy" id="258505"/>
    <lineage>
        <taxon>Bacteria</taxon>
        <taxon>Bacillati</taxon>
        <taxon>Actinomycetota</taxon>
        <taxon>Actinomycetes</taxon>
        <taxon>Mycobacteriales</taxon>
        <taxon>Mycobacteriaceae</taxon>
        <taxon>Mycolicibacterium</taxon>
    </lineage>
</organism>
<evidence type="ECO:0000259" key="6">
    <source>
        <dbReference type="Pfam" id="PF00384"/>
    </source>
</evidence>
<name>A0A1G4WX47_9MYCO</name>
<proteinExistence type="inferred from homology"/>
<evidence type="ECO:0000259" key="7">
    <source>
        <dbReference type="Pfam" id="PF01568"/>
    </source>
</evidence>
<dbReference type="SUPFAM" id="SSF53706">
    <property type="entry name" value="Formate dehydrogenase/DMSO reductase, domains 1-3"/>
    <property type="match status" value="1"/>
</dbReference>
<comment type="cofactor">
    <cofactor evidence="1">
        <name>Mo-bis(molybdopterin guanine dinucleotide)</name>
        <dbReference type="ChEBI" id="CHEBI:60539"/>
    </cofactor>
</comment>
<keyword evidence="5" id="KW-0560">Oxidoreductase</keyword>
<dbReference type="InterPro" id="IPR006657">
    <property type="entry name" value="MoPterin_dinucl-bd_dom"/>
</dbReference>
<dbReference type="GO" id="GO:0009061">
    <property type="term" value="P:anaerobic respiration"/>
    <property type="evidence" value="ECO:0007669"/>
    <property type="project" value="TreeGrafter"/>
</dbReference>
<evidence type="ECO:0000313" key="8">
    <source>
        <dbReference type="EMBL" id="SCX31345.1"/>
    </source>
</evidence>
<dbReference type="CDD" id="cd02793">
    <property type="entry name" value="MopB_CT_DMSOR-BSOR-TMAOR"/>
    <property type="match status" value="1"/>
</dbReference>
<dbReference type="InterPro" id="IPR006656">
    <property type="entry name" value="Mopterin_OxRdtase"/>
</dbReference>
<accession>A0A1G4WX47</accession>
<dbReference type="Proteomes" id="UP000199707">
    <property type="component" value="Unassembled WGS sequence"/>
</dbReference>
<dbReference type="FunFam" id="2.40.40.20:FF:000009">
    <property type="entry name" value="Biotin sulfoxide reductase 2"/>
    <property type="match status" value="1"/>
</dbReference>
<dbReference type="InterPro" id="IPR050612">
    <property type="entry name" value="Prok_Mopterin_Oxidored"/>
</dbReference>
<protein>
    <submittedName>
        <fullName evidence="8">Biotin/methionine sulfoxide reductase</fullName>
    </submittedName>
</protein>
<keyword evidence="4" id="KW-0479">Metal-binding</keyword>
<dbReference type="EMBL" id="FMUB01000013">
    <property type="protein sequence ID" value="SCX31345.1"/>
    <property type="molecule type" value="Genomic_DNA"/>
</dbReference>
<sequence length="773" mass="84161">MSTGANRWTATHFGRYTVHGDNAVTLESLGRDVNHLEDGFVDVQDGPLRITAPAIRRGWLDAVRRGEVPSGSGRGVDGYVTVEWETALDLVATELARVRKNHGDSAVYGGSYGWASAGRFHHAQSQVHRFLRQGGGYTDSVNSYSAAAVEVILPHVIGGHSWAFSEKGVTWPEIEQAGQLVVSFGGMAPKNAFANAGGIGEHVQPSWQQRCHAAGVEFVNVSPQRTDVDEALGAEWVSLRPATDVALMLALAHELVLQGLADTDFLHRCCVGWTIFRDYLQGGGDGQVKSAEWAASICGVPVSTIRRLARSIGTRRTTINVSWSLQRQRFGEQTHWMGVVLAAMSGSLGRGGGGYAGGLGISQIGVRSRRPKVAGLPHGKNAVAQHIPVARVADMLLNPGAEFDYNGTRQSYPDIRLIYWIGGNPFHHHQDLHRLVRAWRQPDTVITHESWWTPLPRFSDVVFPAATSLERNDIAIGQLDLTLAAMHRVRDAPPGVGTDFDVFAALAHRLGYGDQFTEGRSADDWVRELYARTKESLAPEGVSLPDFATFWRTGSVDLPDPGEAADWSFSRLREDPERFPLPTPSGKIEVFSESIAAFGYDECPGHPVWREPEEWTGCARAAEFPLHLLSNQPKARLHSQLDHARHSQPSKVAGREPVLINTRDAQERAIHDGQTVRIFNDRGACLAGAVLTDDIRPGVVVLATGAWFDPEQPGVSGTLCRHGNPNVLTMDIGTSRLAQGPSPGNTLVEVEVYAGTPPPVRVFDPPQLEPDDG</sequence>
<evidence type="ECO:0000256" key="5">
    <source>
        <dbReference type="ARBA" id="ARBA00023002"/>
    </source>
</evidence>
<dbReference type="Gene3D" id="3.90.55.10">
    <property type="entry name" value="Dimethylsulfoxide Reductase, domain 3"/>
    <property type="match status" value="1"/>
</dbReference>
<dbReference type="GO" id="GO:0030151">
    <property type="term" value="F:molybdenum ion binding"/>
    <property type="evidence" value="ECO:0007669"/>
    <property type="project" value="TreeGrafter"/>
</dbReference>
<dbReference type="Gene3D" id="3.40.50.740">
    <property type="match status" value="1"/>
</dbReference>
<dbReference type="GO" id="GO:0009055">
    <property type="term" value="F:electron transfer activity"/>
    <property type="evidence" value="ECO:0007669"/>
    <property type="project" value="TreeGrafter"/>
</dbReference>
<reference evidence="9" key="1">
    <citation type="submission" date="2016-10" db="EMBL/GenBank/DDBJ databases">
        <authorList>
            <person name="Varghese N."/>
            <person name="Submissions S."/>
        </authorList>
    </citation>
    <scope>NUCLEOTIDE SEQUENCE [LARGE SCALE GENOMIC DNA]</scope>
    <source>
        <strain evidence="9">UNC267MFSha1.1M11</strain>
    </source>
</reference>
<dbReference type="GO" id="GO:0016491">
    <property type="term" value="F:oxidoreductase activity"/>
    <property type="evidence" value="ECO:0007669"/>
    <property type="project" value="UniProtKB-KW"/>
</dbReference>
<dbReference type="PANTHER" id="PTHR43742">
    <property type="entry name" value="TRIMETHYLAMINE-N-OXIDE REDUCTASE"/>
    <property type="match status" value="1"/>
</dbReference>
<keyword evidence="3" id="KW-0500">Molybdenum</keyword>
<evidence type="ECO:0000256" key="4">
    <source>
        <dbReference type="ARBA" id="ARBA00022723"/>
    </source>
</evidence>
<dbReference type="GO" id="GO:0043546">
    <property type="term" value="F:molybdopterin cofactor binding"/>
    <property type="evidence" value="ECO:0007669"/>
    <property type="project" value="InterPro"/>
</dbReference>
<dbReference type="SUPFAM" id="SSF50692">
    <property type="entry name" value="ADC-like"/>
    <property type="match status" value="1"/>
</dbReference>
<feature type="domain" description="Molybdopterin dinucleotide-binding" evidence="7">
    <location>
        <begin position="626"/>
        <end position="742"/>
    </location>
</feature>
<dbReference type="InterPro" id="IPR041954">
    <property type="entry name" value="CT_DMSOR/BSOR/TMAOR"/>
</dbReference>
<evidence type="ECO:0000313" key="9">
    <source>
        <dbReference type="Proteomes" id="UP000199707"/>
    </source>
</evidence>